<keyword evidence="9" id="KW-1185">Reference proteome</keyword>
<dbReference type="Pfam" id="PF03724">
    <property type="entry name" value="META"/>
    <property type="match status" value="1"/>
</dbReference>
<comment type="caution">
    <text evidence="8">The sequence shown here is derived from an EMBL/GenBank/DDBJ whole genome shotgun (WGS) entry which is preliminary data.</text>
</comment>
<dbReference type="InterPro" id="IPR053147">
    <property type="entry name" value="Hsp_HslJ-like"/>
</dbReference>
<dbReference type="InterPro" id="IPR018660">
    <property type="entry name" value="MliC"/>
</dbReference>
<accession>A0A4S4AWQ1</accession>
<dbReference type="Gene3D" id="2.40.128.270">
    <property type="match status" value="1"/>
</dbReference>
<evidence type="ECO:0000256" key="2">
    <source>
        <dbReference type="ARBA" id="ARBA00023136"/>
    </source>
</evidence>
<gene>
    <name evidence="8" type="ORF">E6O51_03810</name>
</gene>
<dbReference type="OrthoDB" id="7926518at2"/>
<dbReference type="SUPFAM" id="SSF141488">
    <property type="entry name" value="YdhA-like"/>
    <property type="match status" value="1"/>
</dbReference>
<evidence type="ECO:0000256" key="5">
    <source>
        <dbReference type="SAM" id="SignalP"/>
    </source>
</evidence>
<dbReference type="InterPro" id="IPR036328">
    <property type="entry name" value="MliC_sf"/>
</dbReference>
<dbReference type="AlphaFoldDB" id="A0A4S4AWQ1"/>
<dbReference type="InterPro" id="IPR038670">
    <property type="entry name" value="HslJ-like_sf"/>
</dbReference>
<dbReference type="RefSeq" id="WP_136383630.1">
    <property type="nucleotide sequence ID" value="NZ_SSOD01000002.1"/>
</dbReference>
<evidence type="ECO:0000313" key="9">
    <source>
        <dbReference type="Proteomes" id="UP000307956"/>
    </source>
</evidence>
<evidence type="ECO:0000256" key="4">
    <source>
        <dbReference type="ARBA" id="ARBA00023288"/>
    </source>
</evidence>
<dbReference type="Pfam" id="PF09864">
    <property type="entry name" value="MliC"/>
    <property type="match status" value="1"/>
</dbReference>
<feature type="domain" description="C-type lysozyme inhibitor" evidence="7">
    <location>
        <begin position="163"/>
        <end position="234"/>
    </location>
</feature>
<name>A0A4S4AWQ1_9RHOO</name>
<feature type="chain" id="PRO_5020441978" evidence="5">
    <location>
        <begin position="26"/>
        <end position="252"/>
    </location>
</feature>
<dbReference type="Proteomes" id="UP000307956">
    <property type="component" value="Unassembled WGS sequence"/>
</dbReference>
<organism evidence="8 9">
    <name type="scientific">Pseudothauera rhizosphaerae</name>
    <dbReference type="NCBI Taxonomy" id="2565932"/>
    <lineage>
        <taxon>Bacteria</taxon>
        <taxon>Pseudomonadati</taxon>
        <taxon>Pseudomonadota</taxon>
        <taxon>Betaproteobacteria</taxon>
        <taxon>Rhodocyclales</taxon>
        <taxon>Zoogloeaceae</taxon>
        <taxon>Pseudothauera</taxon>
    </lineage>
</organism>
<keyword evidence="1 5" id="KW-0732">Signal</keyword>
<dbReference type="PANTHER" id="PTHR35535:SF1">
    <property type="entry name" value="HEAT SHOCK PROTEIN HSLJ"/>
    <property type="match status" value="1"/>
</dbReference>
<evidence type="ECO:0000256" key="3">
    <source>
        <dbReference type="ARBA" id="ARBA00023139"/>
    </source>
</evidence>
<feature type="domain" description="DUF306" evidence="6">
    <location>
        <begin position="34"/>
        <end position="140"/>
    </location>
</feature>
<evidence type="ECO:0000259" key="6">
    <source>
        <dbReference type="Pfam" id="PF03724"/>
    </source>
</evidence>
<evidence type="ECO:0000313" key="8">
    <source>
        <dbReference type="EMBL" id="THF64441.1"/>
    </source>
</evidence>
<feature type="signal peptide" evidence="5">
    <location>
        <begin position="1"/>
        <end position="25"/>
    </location>
</feature>
<dbReference type="PANTHER" id="PTHR35535">
    <property type="entry name" value="HEAT SHOCK PROTEIN HSLJ"/>
    <property type="match status" value="1"/>
</dbReference>
<keyword evidence="3" id="KW-0564">Palmitate</keyword>
<dbReference type="EMBL" id="SSOD01000002">
    <property type="protein sequence ID" value="THF64441.1"/>
    <property type="molecule type" value="Genomic_DNA"/>
</dbReference>
<protein>
    <submittedName>
        <fullName evidence="8">META domain-containing protein</fullName>
    </submittedName>
</protein>
<keyword evidence="2" id="KW-0472">Membrane</keyword>
<dbReference type="PROSITE" id="PS51257">
    <property type="entry name" value="PROKAR_LIPOPROTEIN"/>
    <property type="match status" value="1"/>
</dbReference>
<reference evidence="8 9" key="1">
    <citation type="submission" date="2019-04" db="EMBL/GenBank/DDBJ databases">
        <title>Azoarcus rhizosphaerae sp. nov. isolated from rhizosphere of Ficus religiosa.</title>
        <authorList>
            <person name="Lin S.-Y."/>
            <person name="Hameed A."/>
            <person name="Hsu Y.-H."/>
            <person name="Young C.-C."/>
        </authorList>
    </citation>
    <scope>NUCLEOTIDE SEQUENCE [LARGE SCALE GENOMIC DNA]</scope>
    <source>
        <strain evidence="8 9">CC-YHH848</strain>
    </source>
</reference>
<evidence type="ECO:0000259" key="7">
    <source>
        <dbReference type="Pfam" id="PF09864"/>
    </source>
</evidence>
<keyword evidence="4" id="KW-0449">Lipoprotein</keyword>
<evidence type="ECO:0000256" key="1">
    <source>
        <dbReference type="ARBA" id="ARBA00022729"/>
    </source>
</evidence>
<proteinExistence type="predicted"/>
<dbReference type="Gene3D" id="2.40.128.200">
    <property type="match status" value="1"/>
</dbReference>
<sequence>MNRFLQSISTLAATACAALLLAACAAVSASPATTLLDVEWRLIELEGQAVEAGGRRAAHLILSSDGRVAGSGGCNRLLGSYRLEGEKLSFGQLAGTRMACLQGMEQERILFDALAKVTRWRTEDGRLALFDEAGTVRARFARADEAAGNAYEGPGWSGSEVVYRCAGAAPLQVTYVNLKGGDAFAVLLHEGRQHLMQSRVAASGVRYVDVNEERGLRWYTKGGEGFLNALAADHTASERSLLGDCRAVGRGG</sequence>
<dbReference type="InterPro" id="IPR005184">
    <property type="entry name" value="DUF306_Meta_HslJ"/>
</dbReference>